<dbReference type="GO" id="GO:0080037">
    <property type="term" value="P:negative regulation of cytokinin-activated signaling pathway"/>
    <property type="evidence" value="ECO:0007669"/>
    <property type="project" value="InterPro"/>
</dbReference>
<dbReference type="InterPro" id="IPR006652">
    <property type="entry name" value="Kelch_1"/>
</dbReference>
<proteinExistence type="predicted"/>
<comment type="caution">
    <text evidence="2">The sequence shown here is derived from an EMBL/GenBank/DDBJ whole genome shotgun (WGS) entry which is preliminary data.</text>
</comment>
<organism evidence="2 3">
    <name type="scientific">Adiantum capillus-veneris</name>
    <name type="common">Maidenhair fern</name>
    <dbReference type="NCBI Taxonomy" id="13818"/>
    <lineage>
        <taxon>Eukaryota</taxon>
        <taxon>Viridiplantae</taxon>
        <taxon>Streptophyta</taxon>
        <taxon>Embryophyta</taxon>
        <taxon>Tracheophyta</taxon>
        <taxon>Polypodiopsida</taxon>
        <taxon>Polypodiidae</taxon>
        <taxon>Polypodiales</taxon>
        <taxon>Pteridineae</taxon>
        <taxon>Pteridaceae</taxon>
        <taxon>Vittarioideae</taxon>
        <taxon>Adiantum</taxon>
    </lineage>
</organism>
<dbReference type="PANTHER" id="PTHR46407">
    <property type="entry name" value="OS02G0208700 PROTEIN"/>
    <property type="match status" value="1"/>
</dbReference>
<feature type="domain" description="F-box" evidence="1">
    <location>
        <begin position="10"/>
        <end position="50"/>
    </location>
</feature>
<accession>A0A9D4V9C7</accession>
<dbReference type="GO" id="GO:2000762">
    <property type="term" value="P:regulation of phenylpropanoid metabolic process"/>
    <property type="evidence" value="ECO:0007669"/>
    <property type="project" value="InterPro"/>
</dbReference>
<evidence type="ECO:0000313" key="2">
    <source>
        <dbReference type="EMBL" id="KAI5081297.1"/>
    </source>
</evidence>
<evidence type="ECO:0000259" key="1">
    <source>
        <dbReference type="SMART" id="SM00256"/>
    </source>
</evidence>
<dbReference type="Gene3D" id="2.120.10.80">
    <property type="entry name" value="Kelch-type beta propeller"/>
    <property type="match status" value="1"/>
</dbReference>
<sequence length="351" mass="38160">MADCELIPSLPLDLALDCLHRVSLNSLSSLQKVCSSWRALVSSPSFQQTRHAKGYMEHQACIIQATSNPGKTPAYGISIFDEKHNTWEYLPPIPDFPNGLPLFCSCVAVGAQIVILGGWDPSSWSVLTSVYIYDFARARWRCGARMPTARSFFACAAMEGKIVVAGGHDQNKNALKSAEIYDVVSDMWENLADMAQERDECKAICFNGELIVVSGFSTESQGQFMASAESLDLVERKWRTVDNFWPAGRPPSSIVLFKGQLFALLDGHIVQFKSSQNEWEPVLALPASIRVFACATPLSDGILIVGFGGAAQSLHIVRCCVGTGCSPPSWRVVNGNGSSGTVQQTACTIQV</sequence>
<gene>
    <name evidence="2" type="ORF">GOP47_0004480</name>
</gene>
<dbReference type="PANTHER" id="PTHR46407:SF3">
    <property type="entry name" value="OS02G0208700 PROTEIN"/>
    <property type="match status" value="1"/>
</dbReference>
<dbReference type="InterPro" id="IPR015915">
    <property type="entry name" value="Kelch-typ_b-propeller"/>
</dbReference>
<dbReference type="CDD" id="cd22152">
    <property type="entry name" value="F-box_AtAFR-like"/>
    <property type="match status" value="1"/>
</dbReference>
<dbReference type="OrthoDB" id="191037at2759"/>
<evidence type="ECO:0000313" key="3">
    <source>
        <dbReference type="Proteomes" id="UP000886520"/>
    </source>
</evidence>
<dbReference type="SMART" id="SM00612">
    <property type="entry name" value="Kelch"/>
    <property type="match status" value="3"/>
</dbReference>
<dbReference type="Proteomes" id="UP000886520">
    <property type="component" value="Chromosome 4"/>
</dbReference>
<dbReference type="SUPFAM" id="SSF117281">
    <property type="entry name" value="Kelch motif"/>
    <property type="match status" value="1"/>
</dbReference>
<dbReference type="SUPFAM" id="SSF81383">
    <property type="entry name" value="F-box domain"/>
    <property type="match status" value="1"/>
</dbReference>
<reference evidence="2" key="1">
    <citation type="submission" date="2021-01" db="EMBL/GenBank/DDBJ databases">
        <title>Adiantum capillus-veneris genome.</title>
        <authorList>
            <person name="Fang Y."/>
            <person name="Liao Q."/>
        </authorList>
    </citation>
    <scope>NUCLEOTIDE SEQUENCE</scope>
    <source>
        <strain evidence="2">H3</strain>
        <tissue evidence="2">Leaf</tissue>
    </source>
</reference>
<dbReference type="AlphaFoldDB" id="A0A9D4V9C7"/>
<keyword evidence="3" id="KW-1185">Reference proteome</keyword>
<dbReference type="EMBL" id="JABFUD020000004">
    <property type="protein sequence ID" value="KAI5081297.1"/>
    <property type="molecule type" value="Genomic_DNA"/>
</dbReference>
<dbReference type="InterPro" id="IPR044595">
    <property type="entry name" value="KMD1-4"/>
</dbReference>
<name>A0A9D4V9C7_ADICA</name>
<dbReference type="Pfam" id="PF00646">
    <property type="entry name" value="F-box"/>
    <property type="match status" value="1"/>
</dbReference>
<protein>
    <recommendedName>
        <fullName evidence="1">F-box domain-containing protein</fullName>
    </recommendedName>
</protein>
<dbReference type="SMART" id="SM00256">
    <property type="entry name" value="FBOX"/>
    <property type="match status" value="1"/>
</dbReference>
<dbReference type="InterPro" id="IPR001810">
    <property type="entry name" value="F-box_dom"/>
</dbReference>
<dbReference type="InterPro" id="IPR036047">
    <property type="entry name" value="F-box-like_dom_sf"/>
</dbReference>
<dbReference type="Pfam" id="PF24681">
    <property type="entry name" value="Kelch_KLHDC2_KLHL20_DRC7"/>
    <property type="match status" value="1"/>
</dbReference>